<proteinExistence type="predicted"/>
<dbReference type="EMBL" id="MHWS01000013">
    <property type="protein sequence ID" value="OHB12241.1"/>
    <property type="molecule type" value="Genomic_DNA"/>
</dbReference>
<gene>
    <name evidence="1" type="ORF">A3G46_01305</name>
</gene>
<accession>A0A1G2US86</accession>
<evidence type="ECO:0000313" key="1">
    <source>
        <dbReference type="EMBL" id="OHB12241.1"/>
    </source>
</evidence>
<organism evidence="1 2">
    <name type="scientific">Candidatus Zambryskibacteria bacterium RIFCSPLOWO2_12_FULL_39_16</name>
    <dbReference type="NCBI Taxonomy" id="1802775"/>
    <lineage>
        <taxon>Bacteria</taxon>
        <taxon>Candidatus Zambryskiibacteriota</taxon>
    </lineage>
</organism>
<evidence type="ECO:0008006" key="3">
    <source>
        <dbReference type="Google" id="ProtNLM"/>
    </source>
</evidence>
<evidence type="ECO:0000313" key="2">
    <source>
        <dbReference type="Proteomes" id="UP000177276"/>
    </source>
</evidence>
<reference evidence="1 2" key="1">
    <citation type="journal article" date="2016" name="Nat. Commun.">
        <title>Thousands of microbial genomes shed light on interconnected biogeochemical processes in an aquifer system.</title>
        <authorList>
            <person name="Anantharaman K."/>
            <person name="Brown C.T."/>
            <person name="Hug L.A."/>
            <person name="Sharon I."/>
            <person name="Castelle C.J."/>
            <person name="Probst A.J."/>
            <person name="Thomas B.C."/>
            <person name="Singh A."/>
            <person name="Wilkins M.J."/>
            <person name="Karaoz U."/>
            <person name="Brodie E.L."/>
            <person name="Williams K.H."/>
            <person name="Hubbard S.S."/>
            <person name="Banfield J.F."/>
        </authorList>
    </citation>
    <scope>NUCLEOTIDE SEQUENCE [LARGE SCALE GENOMIC DNA]</scope>
</reference>
<dbReference type="AlphaFoldDB" id="A0A1G2US86"/>
<name>A0A1G2US86_9BACT</name>
<sequence>MKIVEKERARTLRKQGKSMNQIVEETGFSKASVSFWTRDIVLTKAQRNKISKRGRSIESIEKRRLSRLFNINNKRRAIIETAKKDFSDLSARDLKLIGAMIYWGEGGKTGNWSVRLANSDPLIIKVMMRFFREICKVPENKFHAHIHTFENADVEKTEKYWSEISRISRKQFYKTYIKPSIASLQKRKTLPNGTLDIYVHDTKLFLTIMGWIEKIKDILLKP</sequence>
<comment type="caution">
    <text evidence="1">The sequence shown here is derived from an EMBL/GenBank/DDBJ whole genome shotgun (WGS) entry which is preliminary data.</text>
</comment>
<dbReference type="Proteomes" id="UP000177276">
    <property type="component" value="Unassembled WGS sequence"/>
</dbReference>
<protein>
    <recommendedName>
        <fullName evidence="3">Homing endonuclease LAGLIDADG domain-containing protein</fullName>
    </recommendedName>
</protein>